<dbReference type="EMBL" id="VDFW01000033">
    <property type="protein sequence ID" value="TNC21551.1"/>
    <property type="molecule type" value="Genomic_DNA"/>
</dbReference>
<feature type="region of interest" description="Disordered" evidence="1">
    <location>
        <begin position="108"/>
        <end position="129"/>
    </location>
</feature>
<dbReference type="AlphaFoldDB" id="A0A5C4LUI9"/>
<dbReference type="Proteomes" id="UP000305546">
    <property type="component" value="Unassembled WGS sequence"/>
</dbReference>
<keyword evidence="4" id="KW-1185">Reference proteome</keyword>
<sequence length="190" mass="20692">MPTAEARVPTERASRYLVQFCRHTSQMSRMRHRPPGRHGVPDVPAVEHAEWSDTAGTVRFARGSCTLRAEPTALTLRVEAADGDALRALQDGITRRLRTIGRRDRLIPRWHPSGDVPASPPAPAGRRPGRMRAPAWVAAAALAVVAHLGLAASTWGRWGADALLTVVAVKVLVVGAHLLLRRGGWRPRGR</sequence>
<accession>A0A5C4LUI9</accession>
<organism evidence="3 4">
    <name type="scientific">Amycolatopsis alkalitolerans</name>
    <dbReference type="NCBI Taxonomy" id="2547244"/>
    <lineage>
        <taxon>Bacteria</taxon>
        <taxon>Bacillati</taxon>
        <taxon>Actinomycetota</taxon>
        <taxon>Actinomycetes</taxon>
        <taxon>Pseudonocardiales</taxon>
        <taxon>Pseudonocardiaceae</taxon>
        <taxon>Amycolatopsis</taxon>
    </lineage>
</organism>
<evidence type="ECO:0000313" key="3">
    <source>
        <dbReference type="EMBL" id="TNC21551.1"/>
    </source>
</evidence>
<gene>
    <name evidence="3" type="ORF">FG385_27960</name>
</gene>
<dbReference type="Gene3D" id="3.30.310.50">
    <property type="entry name" value="Alpha-D-phosphohexomutase, C-terminal domain"/>
    <property type="match status" value="1"/>
</dbReference>
<keyword evidence="2" id="KW-0472">Membrane</keyword>
<evidence type="ECO:0000256" key="1">
    <source>
        <dbReference type="SAM" id="MobiDB-lite"/>
    </source>
</evidence>
<keyword evidence="2" id="KW-1133">Transmembrane helix</keyword>
<reference evidence="3 4" key="1">
    <citation type="submission" date="2019-06" db="EMBL/GenBank/DDBJ databases">
        <title>Amycolatopsis alkalitolerans sp. nov., isolated from Gastrodia elata Blume.</title>
        <authorList>
            <person name="Narsing Rao M.P."/>
            <person name="Li W.J."/>
        </authorList>
    </citation>
    <scope>NUCLEOTIDE SEQUENCE [LARGE SCALE GENOMIC DNA]</scope>
    <source>
        <strain evidence="3 4">SYSUP0005</strain>
    </source>
</reference>
<feature type="transmembrane region" description="Helical" evidence="2">
    <location>
        <begin position="162"/>
        <end position="180"/>
    </location>
</feature>
<feature type="transmembrane region" description="Helical" evidence="2">
    <location>
        <begin position="135"/>
        <end position="156"/>
    </location>
</feature>
<dbReference type="InterPro" id="IPR014543">
    <property type="entry name" value="UCP028291"/>
</dbReference>
<name>A0A5C4LUI9_9PSEU</name>
<dbReference type="RefSeq" id="WP_139099787.1">
    <property type="nucleotide sequence ID" value="NZ_VDFW01000033.1"/>
</dbReference>
<dbReference type="OrthoDB" id="9806511at2"/>
<proteinExistence type="predicted"/>
<dbReference type="Pfam" id="PF09981">
    <property type="entry name" value="DUF2218"/>
    <property type="match status" value="1"/>
</dbReference>
<evidence type="ECO:0000313" key="4">
    <source>
        <dbReference type="Proteomes" id="UP000305546"/>
    </source>
</evidence>
<keyword evidence="2" id="KW-0812">Transmembrane</keyword>
<evidence type="ECO:0000256" key="2">
    <source>
        <dbReference type="SAM" id="Phobius"/>
    </source>
</evidence>
<protein>
    <submittedName>
        <fullName evidence="3">DUF2218 domain-containing protein</fullName>
    </submittedName>
</protein>
<comment type="caution">
    <text evidence="3">The sequence shown here is derived from an EMBL/GenBank/DDBJ whole genome shotgun (WGS) entry which is preliminary data.</text>
</comment>